<dbReference type="Proteomes" id="UP000053268">
    <property type="component" value="Unassembled WGS sequence"/>
</dbReference>
<reference evidence="1 2" key="1">
    <citation type="journal article" date="2015" name="Nat. Commun.">
        <title>Outbred genome sequencing and CRISPR/Cas9 gene editing in butterflies.</title>
        <authorList>
            <person name="Li X."/>
            <person name="Fan D."/>
            <person name="Zhang W."/>
            <person name="Liu G."/>
            <person name="Zhang L."/>
            <person name="Zhao L."/>
            <person name="Fang X."/>
            <person name="Chen L."/>
            <person name="Dong Y."/>
            <person name="Chen Y."/>
            <person name="Ding Y."/>
            <person name="Zhao R."/>
            <person name="Feng M."/>
            <person name="Zhu Y."/>
            <person name="Feng Y."/>
            <person name="Jiang X."/>
            <person name="Zhu D."/>
            <person name="Xiang H."/>
            <person name="Feng X."/>
            <person name="Li S."/>
            <person name="Wang J."/>
            <person name="Zhang G."/>
            <person name="Kronforst M.R."/>
            <person name="Wang W."/>
        </authorList>
    </citation>
    <scope>NUCLEOTIDE SEQUENCE [LARGE SCALE GENOMIC DNA]</scope>
    <source>
        <strain evidence="1">Ya'a_city_454_Px</strain>
        <tissue evidence="1">Whole body</tissue>
    </source>
</reference>
<evidence type="ECO:0000313" key="2">
    <source>
        <dbReference type="Proteomes" id="UP000053268"/>
    </source>
</evidence>
<keyword evidence="2" id="KW-1185">Reference proteome</keyword>
<gene>
    <name evidence="1" type="ORF">RR46_15019</name>
</gene>
<dbReference type="AlphaFoldDB" id="A0A194PK92"/>
<organism evidence="1 2">
    <name type="scientific">Papilio xuthus</name>
    <name type="common">Asian swallowtail butterfly</name>
    <dbReference type="NCBI Taxonomy" id="66420"/>
    <lineage>
        <taxon>Eukaryota</taxon>
        <taxon>Metazoa</taxon>
        <taxon>Ecdysozoa</taxon>
        <taxon>Arthropoda</taxon>
        <taxon>Hexapoda</taxon>
        <taxon>Insecta</taxon>
        <taxon>Pterygota</taxon>
        <taxon>Neoptera</taxon>
        <taxon>Endopterygota</taxon>
        <taxon>Lepidoptera</taxon>
        <taxon>Glossata</taxon>
        <taxon>Ditrysia</taxon>
        <taxon>Papilionoidea</taxon>
        <taxon>Papilionidae</taxon>
        <taxon>Papilioninae</taxon>
        <taxon>Papilio</taxon>
    </lineage>
</organism>
<dbReference type="EMBL" id="KQ459606">
    <property type="protein sequence ID" value="KPI91515.1"/>
    <property type="molecule type" value="Genomic_DNA"/>
</dbReference>
<sequence>MFHPKNQQKPVPVLPTQEVYRRRHEQRCSRGRTHTQLAWEGRARNLAWTVDRWWSRQASGPRGAAQRVPDRSYFAVRALLQGGARGSRGGVGYASAGERTLSGSTAAAARWPLAERVAAPRFGSCDTARREPRVARGRSRNVKAEKGAFRKRESEIYVFTFIMQFNAPR</sequence>
<protein>
    <submittedName>
        <fullName evidence="1">Uncharacterized protein</fullName>
    </submittedName>
</protein>
<name>A0A194PK92_PAPXU</name>
<proteinExistence type="predicted"/>
<evidence type="ECO:0000313" key="1">
    <source>
        <dbReference type="EMBL" id="KPI91515.1"/>
    </source>
</evidence>
<accession>A0A194PK92</accession>